<dbReference type="GO" id="GO:0008168">
    <property type="term" value="F:methyltransferase activity"/>
    <property type="evidence" value="ECO:0007669"/>
    <property type="project" value="UniProtKB-KW"/>
</dbReference>
<dbReference type="SUPFAM" id="SSF53335">
    <property type="entry name" value="S-adenosyl-L-methionine-dependent methyltransferases"/>
    <property type="match status" value="1"/>
</dbReference>
<dbReference type="Proteomes" id="UP001274321">
    <property type="component" value="Unassembled WGS sequence"/>
</dbReference>
<dbReference type="PANTHER" id="PTHR13090">
    <property type="entry name" value="ARGININE-HYDROXYLASE NDUFAF5, MITOCHONDRIAL"/>
    <property type="match status" value="1"/>
</dbReference>
<dbReference type="PANTHER" id="PTHR13090:SF1">
    <property type="entry name" value="ARGININE-HYDROXYLASE NDUFAF5, MITOCHONDRIAL"/>
    <property type="match status" value="1"/>
</dbReference>
<feature type="domain" description="Methyltransferase type 11" evidence="3">
    <location>
        <begin position="85"/>
        <end position="127"/>
    </location>
</feature>
<keyword evidence="5" id="KW-1185">Reference proteome</keyword>
<evidence type="ECO:0000313" key="4">
    <source>
        <dbReference type="EMBL" id="MDX6806515.1"/>
    </source>
</evidence>
<gene>
    <name evidence="4" type="ORF">SCD90_10595</name>
</gene>
<proteinExistence type="predicted"/>
<evidence type="ECO:0000256" key="2">
    <source>
        <dbReference type="ARBA" id="ARBA00022679"/>
    </source>
</evidence>
<dbReference type="InterPro" id="IPR029063">
    <property type="entry name" value="SAM-dependent_MTases_sf"/>
</dbReference>
<name>A0ABU4RS62_9HYPH</name>
<evidence type="ECO:0000259" key="3">
    <source>
        <dbReference type="Pfam" id="PF08241"/>
    </source>
</evidence>
<evidence type="ECO:0000256" key="1">
    <source>
        <dbReference type="ARBA" id="ARBA00022603"/>
    </source>
</evidence>
<dbReference type="RefSeq" id="WP_319844642.1">
    <property type="nucleotide sequence ID" value="NZ_JAXAFJ010000005.1"/>
</dbReference>
<accession>A0ABU4RS62</accession>
<dbReference type="Gene3D" id="3.40.50.150">
    <property type="entry name" value="Vaccinia Virus protein VP39"/>
    <property type="match status" value="1"/>
</dbReference>
<reference evidence="4 5" key="1">
    <citation type="submission" date="2023-11" db="EMBL/GenBank/DDBJ databases">
        <authorList>
            <person name="Bao R."/>
        </authorList>
    </citation>
    <scope>NUCLEOTIDE SEQUENCE [LARGE SCALE GENOMIC DNA]</scope>
    <source>
        <strain evidence="4 5">PJ23</strain>
    </source>
</reference>
<evidence type="ECO:0000313" key="5">
    <source>
        <dbReference type="Proteomes" id="UP001274321"/>
    </source>
</evidence>
<keyword evidence="2" id="KW-0808">Transferase</keyword>
<dbReference type="InterPro" id="IPR050602">
    <property type="entry name" value="Malonyl-ACP_OMT"/>
</dbReference>
<dbReference type="Pfam" id="PF08241">
    <property type="entry name" value="Methyltransf_11"/>
    <property type="match status" value="1"/>
</dbReference>
<dbReference type="InterPro" id="IPR013216">
    <property type="entry name" value="Methyltransf_11"/>
</dbReference>
<organism evidence="4 5">
    <name type="scientific">Terrihabitans rhizophilus</name>
    <dbReference type="NCBI Taxonomy" id="3092662"/>
    <lineage>
        <taxon>Bacteria</taxon>
        <taxon>Pseudomonadati</taxon>
        <taxon>Pseudomonadota</taxon>
        <taxon>Alphaproteobacteria</taxon>
        <taxon>Hyphomicrobiales</taxon>
        <taxon>Terrihabitans</taxon>
    </lineage>
</organism>
<dbReference type="GO" id="GO:0032259">
    <property type="term" value="P:methylation"/>
    <property type="evidence" value="ECO:0007669"/>
    <property type="project" value="UniProtKB-KW"/>
</dbReference>
<dbReference type="CDD" id="cd02440">
    <property type="entry name" value="AdoMet_MTases"/>
    <property type="match status" value="1"/>
</dbReference>
<comment type="caution">
    <text evidence="4">The sequence shown here is derived from an EMBL/GenBank/DDBJ whole genome shotgun (WGS) entry which is preliminary data.</text>
</comment>
<keyword evidence="1 4" id="KW-0489">Methyltransferase</keyword>
<sequence>MSAPLLFDHAFRAHSLRRLEPDTVLLPMVAEELAIRLNTVMREFPLAIDLGTQGPGLAEAIRAVHSVGQVVQAADAGGDIISGKHALPYEPGSLDLVVSGLALQWADDLPGLLLQIRRALKPDGLFLAALAGGDTLTELRQSFAEAEADVVGGMSPRVVPFATVQDLGALLQRAGFALPVVDAEKLTVRYADVFGLFRDLRALGATNSLLSRSRTPLRRDVLARLAEIYQERYSDPDGRLRVTVEIVWLSGWAPHESQQKPLRPGSATHRLADALNAKEIPSGVKPGS</sequence>
<protein>
    <submittedName>
        <fullName evidence="4">Methyltransferase domain-containing protein</fullName>
    </submittedName>
</protein>
<dbReference type="EMBL" id="JAXAFJ010000005">
    <property type="protein sequence ID" value="MDX6806515.1"/>
    <property type="molecule type" value="Genomic_DNA"/>
</dbReference>